<dbReference type="Proteomes" id="UP000198638">
    <property type="component" value="Unassembled WGS sequence"/>
</dbReference>
<organism evidence="1 2">
    <name type="scientific">Paraburkholderia sartisoli</name>
    <dbReference type="NCBI Taxonomy" id="83784"/>
    <lineage>
        <taxon>Bacteria</taxon>
        <taxon>Pseudomonadati</taxon>
        <taxon>Pseudomonadota</taxon>
        <taxon>Betaproteobacteria</taxon>
        <taxon>Burkholderiales</taxon>
        <taxon>Burkholderiaceae</taxon>
        <taxon>Paraburkholderia</taxon>
    </lineage>
</organism>
<dbReference type="AlphaFoldDB" id="A0A1H4GR13"/>
<proteinExistence type="predicted"/>
<keyword evidence="2" id="KW-1185">Reference proteome</keyword>
<name>A0A1H4GR13_9BURK</name>
<sequence length="30" mass="3582">MMQNHLVMKILFNISIANQNHRLVSGFRLR</sequence>
<protein>
    <submittedName>
        <fullName evidence="1">Uncharacterized protein</fullName>
    </submittedName>
</protein>
<reference evidence="2" key="1">
    <citation type="submission" date="2016-10" db="EMBL/GenBank/DDBJ databases">
        <authorList>
            <person name="Varghese N."/>
            <person name="Submissions S."/>
        </authorList>
    </citation>
    <scope>NUCLEOTIDE SEQUENCE [LARGE SCALE GENOMIC DNA]</scope>
    <source>
        <strain evidence="2">LMG 24000</strain>
    </source>
</reference>
<accession>A0A1H4GR13</accession>
<gene>
    <name evidence="1" type="ORF">SAMN05192564_106260</name>
</gene>
<evidence type="ECO:0000313" key="2">
    <source>
        <dbReference type="Proteomes" id="UP000198638"/>
    </source>
</evidence>
<dbReference type="EMBL" id="FNRQ01000006">
    <property type="protein sequence ID" value="SEB11977.1"/>
    <property type="molecule type" value="Genomic_DNA"/>
</dbReference>
<evidence type="ECO:0000313" key="1">
    <source>
        <dbReference type="EMBL" id="SEB11977.1"/>
    </source>
</evidence>